<feature type="transmembrane region" description="Helical" evidence="1">
    <location>
        <begin position="18"/>
        <end position="38"/>
    </location>
</feature>
<keyword evidence="1" id="KW-0812">Transmembrane</keyword>
<dbReference type="InterPro" id="IPR001460">
    <property type="entry name" value="PCN-bd_Tpept"/>
</dbReference>
<dbReference type="PANTHER" id="PTHR30627">
    <property type="entry name" value="PEPTIDOGLYCAN D,D-TRANSPEPTIDASE"/>
    <property type="match status" value="1"/>
</dbReference>
<dbReference type="PANTHER" id="PTHR30627:SF24">
    <property type="entry name" value="PENICILLIN-BINDING PROTEIN 4B"/>
    <property type="match status" value="1"/>
</dbReference>
<keyword evidence="1" id="KW-1133">Transmembrane helix</keyword>
<dbReference type="Pfam" id="PF00905">
    <property type="entry name" value="Transpeptidase"/>
    <property type="match status" value="1"/>
</dbReference>
<dbReference type="InterPro" id="IPR012338">
    <property type="entry name" value="Beta-lactam/transpept-like"/>
</dbReference>
<reference evidence="3 4" key="1">
    <citation type="submission" date="2019-10" db="EMBL/GenBank/DDBJ databases">
        <title>Alkaliphilus serpentinus sp. nov. and Alkaliphilus pronyensis sp. nov., two novel anaerobic alkaliphilic species isolated from the serpentinized-hosted hydrothermal field of the Prony Bay (New Caledonia).</title>
        <authorList>
            <person name="Postec A."/>
        </authorList>
    </citation>
    <scope>NUCLEOTIDE SEQUENCE [LARGE SCALE GENOMIC DNA]</scope>
    <source>
        <strain evidence="3 4">LacV</strain>
    </source>
</reference>
<evidence type="ECO:0000313" key="4">
    <source>
        <dbReference type="Proteomes" id="UP000432715"/>
    </source>
</evidence>
<sequence>MSFSPKDGFDKKPIAKKLILLGVLSTICILGLGIRLFYIQIVKHDLFLTEVNKQRSLTIPINSGRSYFFDRSFIPLTDRTEEAVAIIFPQLFKTNEDSLKVLEEITKIPTYKLEEKISSSKEPLEFNIIGEIDSNSEKIIQTRGLFIVNKRLRYSQSKPLLTHVLGYYNRKDNSGMYGLEKSLNEVLINSDLKTIGAIVDGKKRLLPGEGYYFKSQKEGIHVQLTIDYPIQSIVEEVLDKYNYRGAVIISEVETGEILALASRPTFDPNNIDNHLKSSGDELYNKALQMTFPPGSIFKLVVTAEGLEERMIDLNEIYNCSGSETIGNTKIRCSSHERGGHGDISFIDSFAESCNSTFIKIGQELGPTNILDMARRFGFGEKVDIGLEEERGNLPSGDYIRGPAIGNISIGQGDIEVTPLQINQFTQILANDGVKKKLSLIKGFVDDNYGLIESMEIKDEEFIISKDIASILQQLMHQVMVEGTGKAIGELSEFTAGKTGSAESTERGEKVLHGWFTGYYPLVEPRYAVTVLIQNGGFGSQAAVPVFRDIIEKIIEGGIEP</sequence>
<keyword evidence="4" id="KW-1185">Reference proteome</keyword>
<dbReference type="Gene3D" id="3.90.1310.10">
    <property type="entry name" value="Penicillin-binding protein 2a (Domain 2)"/>
    <property type="match status" value="1"/>
</dbReference>
<dbReference type="SUPFAM" id="SSF56519">
    <property type="entry name" value="Penicillin binding protein dimerisation domain"/>
    <property type="match status" value="1"/>
</dbReference>
<proteinExistence type="predicted"/>
<keyword evidence="1" id="KW-0472">Membrane</keyword>
<dbReference type="GO" id="GO:0071972">
    <property type="term" value="F:peptidoglycan L,D-transpeptidase activity"/>
    <property type="evidence" value="ECO:0007669"/>
    <property type="project" value="TreeGrafter"/>
</dbReference>
<evidence type="ECO:0000256" key="1">
    <source>
        <dbReference type="SAM" id="Phobius"/>
    </source>
</evidence>
<dbReference type="OrthoDB" id="2985542at2"/>
<dbReference type="RefSeq" id="WP_151860183.1">
    <property type="nucleotide sequence ID" value="NZ_WBZC01000010.1"/>
</dbReference>
<evidence type="ECO:0000313" key="3">
    <source>
        <dbReference type="EMBL" id="KAB3537351.1"/>
    </source>
</evidence>
<evidence type="ECO:0000259" key="2">
    <source>
        <dbReference type="Pfam" id="PF00905"/>
    </source>
</evidence>
<name>A0A6I0F374_9FIRM</name>
<feature type="domain" description="Penicillin-binding protein transpeptidase" evidence="2">
    <location>
        <begin position="245"/>
        <end position="551"/>
    </location>
</feature>
<gene>
    <name evidence="3" type="ORF">F8154_03410</name>
</gene>
<dbReference type="EMBL" id="WBZC01000010">
    <property type="protein sequence ID" value="KAB3537351.1"/>
    <property type="molecule type" value="Genomic_DNA"/>
</dbReference>
<dbReference type="InterPro" id="IPR050515">
    <property type="entry name" value="Beta-lactam/transpept"/>
</dbReference>
<dbReference type="GO" id="GO:0008658">
    <property type="term" value="F:penicillin binding"/>
    <property type="evidence" value="ECO:0007669"/>
    <property type="project" value="InterPro"/>
</dbReference>
<dbReference type="InterPro" id="IPR036138">
    <property type="entry name" value="PBP_dimer_sf"/>
</dbReference>
<organism evidence="3 4">
    <name type="scientific">Alkaliphilus pronyensis</name>
    <dbReference type="NCBI Taxonomy" id="1482732"/>
    <lineage>
        <taxon>Bacteria</taxon>
        <taxon>Bacillati</taxon>
        <taxon>Bacillota</taxon>
        <taxon>Clostridia</taxon>
        <taxon>Peptostreptococcales</taxon>
        <taxon>Natronincolaceae</taxon>
        <taxon>Alkaliphilus</taxon>
    </lineage>
</organism>
<protein>
    <recommendedName>
        <fullName evidence="2">Penicillin-binding protein transpeptidase domain-containing protein</fullName>
    </recommendedName>
</protein>
<dbReference type="SUPFAM" id="SSF56601">
    <property type="entry name" value="beta-lactamase/transpeptidase-like"/>
    <property type="match status" value="1"/>
</dbReference>
<comment type="caution">
    <text evidence="3">The sequence shown here is derived from an EMBL/GenBank/DDBJ whole genome shotgun (WGS) entry which is preliminary data.</text>
</comment>
<dbReference type="Gene3D" id="3.40.710.10">
    <property type="entry name" value="DD-peptidase/beta-lactamase superfamily"/>
    <property type="match status" value="1"/>
</dbReference>
<dbReference type="GO" id="GO:0005886">
    <property type="term" value="C:plasma membrane"/>
    <property type="evidence" value="ECO:0007669"/>
    <property type="project" value="TreeGrafter"/>
</dbReference>
<accession>A0A6I0F374</accession>
<dbReference type="AlphaFoldDB" id="A0A6I0F374"/>
<dbReference type="Proteomes" id="UP000432715">
    <property type="component" value="Unassembled WGS sequence"/>
</dbReference>
<dbReference type="GO" id="GO:0071555">
    <property type="term" value="P:cell wall organization"/>
    <property type="evidence" value="ECO:0007669"/>
    <property type="project" value="TreeGrafter"/>
</dbReference>